<sequence>MFHIAILSFIFIVLLRHSSATNEDQISSVCLNGFVAKNIVMNLFQTEKQ</sequence>
<dbReference type="HOGENOM" id="CLU_3137487_0_0_6"/>
<organism evidence="1 2">
    <name type="scientific">Marinomonas posidonica (strain CECT 7376 / NCIMB 14433 / IVIA-Po-181)</name>
    <dbReference type="NCBI Taxonomy" id="491952"/>
    <lineage>
        <taxon>Bacteria</taxon>
        <taxon>Pseudomonadati</taxon>
        <taxon>Pseudomonadota</taxon>
        <taxon>Gammaproteobacteria</taxon>
        <taxon>Oceanospirillales</taxon>
        <taxon>Oceanospirillaceae</taxon>
        <taxon>Marinomonas</taxon>
    </lineage>
</organism>
<reference evidence="1 2" key="1">
    <citation type="journal article" date="2012" name="Stand. Genomic Sci.">
        <title>Complete genome sequence of Marinomonas posidonica type strain (IVIA-Po-181(T)).</title>
        <authorList>
            <person name="Lucas-Elio P."/>
            <person name="Goodwin L."/>
            <person name="Woyke T."/>
            <person name="Pitluck S."/>
            <person name="Nolan M."/>
            <person name="Kyrpides N.C."/>
            <person name="Detter J.C."/>
            <person name="Copeland A."/>
            <person name="Lu M."/>
            <person name="Bruce D."/>
            <person name="Detter C."/>
            <person name="Tapia R."/>
            <person name="Han S."/>
            <person name="Land M.L."/>
            <person name="Ivanova N."/>
            <person name="Mikhailova N."/>
            <person name="Johnston A.W."/>
            <person name="Sanchez-Amat A."/>
        </authorList>
    </citation>
    <scope>NUCLEOTIDE SEQUENCE [LARGE SCALE GENOMIC DNA]</scope>
    <source>
        <strain evidence="2">CECT 7376 / NCIMB 14433 / IVIA-Po-181</strain>
    </source>
</reference>
<name>F6CXP3_MARPP</name>
<gene>
    <name evidence="1" type="ordered locus">Mar181_0289</name>
</gene>
<keyword evidence="2" id="KW-1185">Reference proteome</keyword>
<accession>F6CXP3</accession>
<dbReference type="Proteomes" id="UP000009230">
    <property type="component" value="Chromosome"/>
</dbReference>
<dbReference type="STRING" id="491952.Mar181_0289"/>
<proteinExistence type="predicted"/>
<protein>
    <submittedName>
        <fullName evidence="1">Uncharacterized protein</fullName>
    </submittedName>
</protein>
<dbReference type="KEGG" id="mpc:Mar181_0289"/>
<evidence type="ECO:0000313" key="1">
    <source>
        <dbReference type="EMBL" id="AEF53356.1"/>
    </source>
</evidence>
<evidence type="ECO:0000313" key="2">
    <source>
        <dbReference type="Proteomes" id="UP000009230"/>
    </source>
</evidence>
<dbReference type="EMBL" id="CP002771">
    <property type="protein sequence ID" value="AEF53356.1"/>
    <property type="molecule type" value="Genomic_DNA"/>
</dbReference>
<dbReference type="AlphaFoldDB" id="F6CXP3"/>